<dbReference type="EMBL" id="VFQF01000001">
    <property type="protein sequence ID" value="TQN47903.1"/>
    <property type="molecule type" value="Genomic_DNA"/>
</dbReference>
<dbReference type="Pfam" id="PF14542">
    <property type="entry name" value="Acetyltransf_CG"/>
    <property type="match status" value="1"/>
</dbReference>
<dbReference type="PROSITE" id="PS51729">
    <property type="entry name" value="GNAT_YJDJ"/>
    <property type="match status" value="1"/>
</dbReference>
<dbReference type="InterPro" id="IPR045057">
    <property type="entry name" value="Gcn5-rel_NAT"/>
</dbReference>
<sequence length="148" mass="15305">MLGAMGEDVGQDVNDDTNDDTSDDTVGDAASGADAIEVGDNRAAGAFELRDAGRLIGIARYAVVPASEGHAERVVFFHTEVSKAYEGKGLAGRLAATALDETVSAGRTIVALCPYITAYLKRHAADYAGHVAQPQPADLEAVDQAVDG</sequence>
<dbReference type="PANTHER" id="PTHR31435">
    <property type="entry name" value="PROTEIN NATD1"/>
    <property type="match status" value="1"/>
</dbReference>
<feature type="compositionally biased region" description="Acidic residues" evidence="1">
    <location>
        <begin position="9"/>
        <end position="26"/>
    </location>
</feature>
<evidence type="ECO:0000259" key="2">
    <source>
        <dbReference type="PROSITE" id="PS51729"/>
    </source>
</evidence>
<evidence type="ECO:0000313" key="4">
    <source>
        <dbReference type="Proteomes" id="UP000320085"/>
    </source>
</evidence>
<protein>
    <recommendedName>
        <fullName evidence="2">N-acetyltransferase domain-containing protein</fullName>
    </recommendedName>
</protein>
<dbReference type="Proteomes" id="UP000320085">
    <property type="component" value="Unassembled WGS sequence"/>
</dbReference>
<dbReference type="SUPFAM" id="SSF55729">
    <property type="entry name" value="Acyl-CoA N-acyltransferases (Nat)"/>
    <property type="match status" value="1"/>
</dbReference>
<evidence type="ECO:0000256" key="1">
    <source>
        <dbReference type="SAM" id="MobiDB-lite"/>
    </source>
</evidence>
<accession>A0A543PUZ7</accession>
<dbReference type="PANTHER" id="PTHR31435:SF10">
    <property type="entry name" value="BSR4717 PROTEIN"/>
    <property type="match status" value="1"/>
</dbReference>
<gene>
    <name evidence="3" type="ORF">FHX52_1022</name>
</gene>
<dbReference type="Gene3D" id="3.40.630.30">
    <property type="match status" value="1"/>
</dbReference>
<dbReference type="InterPro" id="IPR016181">
    <property type="entry name" value="Acyl_CoA_acyltransferase"/>
</dbReference>
<organism evidence="3 4">
    <name type="scientific">Humibacillus xanthopallidus</name>
    <dbReference type="NCBI Taxonomy" id="412689"/>
    <lineage>
        <taxon>Bacteria</taxon>
        <taxon>Bacillati</taxon>
        <taxon>Actinomycetota</taxon>
        <taxon>Actinomycetes</taxon>
        <taxon>Micrococcales</taxon>
        <taxon>Intrasporangiaceae</taxon>
        <taxon>Humibacillus</taxon>
    </lineage>
</organism>
<proteinExistence type="predicted"/>
<feature type="region of interest" description="Disordered" evidence="1">
    <location>
        <begin position="1"/>
        <end position="32"/>
    </location>
</feature>
<name>A0A543PUZ7_9MICO</name>
<dbReference type="AlphaFoldDB" id="A0A543PUZ7"/>
<comment type="caution">
    <text evidence="3">The sequence shown here is derived from an EMBL/GenBank/DDBJ whole genome shotgun (WGS) entry which is preliminary data.</text>
</comment>
<dbReference type="InterPro" id="IPR031165">
    <property type="entry name" value="GNAT_YJDJ"/>
</dbReference>
<evidence type="ECO:0000313" key="3">
    <source>
        <dbReference type="EMBL" id="TQN47903.1"/>
    </source>
</evidence>
<reference evidence="3 4" key="1">
    <citation type="submission" date="2019-06" db="EMBL/GenBank/DDBJ databases">
        <title>Sequencing the genomes of 1000 actinobacteria strains.</title>
        <authorList>
            <person name="Klenk H.-P."/>
        </authorList>
    </citation>
    <scope>NUCLEOTIDE SEQUENCE [LARGE SCALE GENOMIC DNA]</scope>
    <source>
        <strain evidence="3 4">DSM 21776</strain>
    </source>
</reference>
<feature type="domain" description="N-acetyltransferase" evidence="2">
    <location>
        <begin position="39"/>
        <end position="132"/>
    </location>
</feature>